<dbReference type="Proteomes" id="UP000765509">
    <property type="component" value="Unassembled WGS sequence"/>
</dbReference>
<organism evidence="1 2">
    <name type="scientific">Austropuccinia psidii MF-1</name>
    <dbReference type="NCBI Taxonomy" id="1389203"/>
    <lineage>
        <taxon>Eukaryota</taxon>
        <taxon>Fungi</taxon>
        <taxon>Dikarya</taxon>
        <taxon>Basidiomycota</taxon>
        <taxon>Pucciniomycotina</taxon>
        <taxon>Pucciniomycetes</taxon>
        <taxon>Pucciniales</taxon>
        <taxon>Sphaerophragmiaceae</taxon>
        <taxon>Austropuccinia</taxon>
    </lineage>
</organism>
<reference evidence="1" key="1">
    <citation type="submission" date="2021-03" db="EMBL/GenBank/DDBJ databases">
        <title>Draft genome sequence of rust myrtle Austropuccinia psidii MF-1, a brazilian biotype.</title>
        <authorList>
            <person name="Quecine M.C."/>
            <person name="Pachon D.M.R."/>
            <person name="Bonatelli M.L."/>
            <person name="Correr F.H."/>
            <person name="Franceschini L.M."/>
            <person name="Leite T.F."/>
            <person name="Margarido G.R.A."/>
            <person name="Almeida C.A."/>
            <person name="Ferrarezi J.A."/>
            <person name="Labate C.A."/>
        </authorList>
    </citation>
    <scope>NUCLEOTIDE SEQUENCE</scope>
    <source>
        <strain evidence="1">MF-1</strain>
    </source>
</reference>
<dbReference type="EMBL" id="AVOT02072418">
    <property type="protein sequence ID" value="MBW0562355.1"/>
    <property type="molecule type" value="Genomic_DNA"/>
</dbReference>
<sequence length="107" mass="12097">MPLTYASKASRRALKICLQHHHLITALTSCILPHPRQLPCLCSHRALKIWLQDFHPISSLTPPYASGPLPHPLCSLPCSWSNIRVMGYMLYQIIEIVTTMAIHISML</sequence>
<dbReference type="AlphaFoldDB" id="A0A9Q3PIE6"/>
<evidence type="ECO:0000313" key="2">
    <source>
        <dbReference type="Proteomes" id="UP000765509"/>
    </source>
</evidence>
<evidence type="ECO:0000313" key="1">
    <source>
        <dbReference type="EMBL" id="MBW0562355.1"/>
    </source>
</evidence>
<comment type="caution">
    <text evidence="1">The sequence shown here is derived from an EMBL/GenBank/DDBJ whole genome shotgun (WGS) entry which is preliminary data.</text>
</comment>
<keyword evidence="2" id="KW-1185">Reference proteome</keyword>
<proteinExistence type="predicted"/>
<protein>
    <submittedName>
        <fullName evidence="1">Uncharacterized protein</fullName>
    </submittedName>
</protein>
<name>A0A9Q3PIE6_9BASI</name>
<accession>A0A9Q3PIE6</accession>
<gene>
    <name evidence="1" type="ORF">O181_102070</name>
</gene>